<dbReference type="EMBL" id="LFJV01000033">
    <property type="protein sequence ID" value="KMM33602.1"/>
    <property type="molecule type" value="Genomic_DNA"/>
</dbReference>
<dbReference type="GO" id="GO:0005975">
    <property type="term" value="P:carbohydrate metabolic process"/>
    <property type="evidence" value="ECO:0007669"/>
    <property type="project" value="UniProtKB-ARBA"/>
</dbReference>
<dbReference type="PATRIC" id="fig|328812.4.peg.2974"/>
<dbReference type="InterPro" id="IPR032675">
    <property type="entry name" value="LRR_dom_sf"/>
</dbReference>
<sequence length="2242" mass="247703">MAAGDIIIPDGKITPEILQKITNEVVNNIQTTSKDPGQYEVVNSLQDITSIPVFQQTGATYKLVRVLVSILKGVDGKEVHLQSTETHLQWRWTDGMWSNLIAWADLKGDPGDTPVFRTSSVGIEWKYDSEEDSAWKILVKFEVLKLKFSDLTDEQITAFWRAIPDDVLAMFQKPATDAAADARKEITNMRQLEATVEEKEEARENFYSQVQAKEQARQNDEIKRQEAAAAQAEAERLRELKETERNATFDVKVREATDAAAEAKTQGDYAKEEVEKAAQYDNRISLLETGKANGLLVDGGLLYLTSDDEVISDGVEVATGGGGSGSGGITMKVKSLTASLLSVVQGQELQIGYNFTSVYTDDKTETGTGTAVYTVNSQKVASATVEQGDNYFDVSKYLIVGTNKIKVTVSDSTGSSRSLSYIIDVISLSITDSYDDALVNTGVITYRYTPVGAVEKTIHFVLDGTEIGTEVTTISNRQMSYIIPTQSHGAHKLEVYMTTMVNGTEVRSNTLTHDLICLVTGNNTVIVASQFNQTVAKQYDMLAVPFVVYNPTVSSSPVILSVNGTVVSEQTVDRTLQTWNYRLNRAGNVVLKIASGDISKTFTLTVSEAETIVEAETADLELYLTSQNRSNNDNNREEWKSGDIAAVMTGFNWRTNGWIADESGSVCLRVGSGASVMIPVMPFSKDFRATGKTIEIEFLVRDVYRYDTPVISCWSGNRGIQITSQQAQIKSEQSNITTMFKDQERIRLAFVVEKRADNRLLSIYVNGIKSGTTQYPDTDNFMQSGPVGVSIGGNDATVDIYNIRLYDNNLNRYQLLNNYIADIDDYDRKISIFERNDIYDSYGSVSFEKALKHNDCLVFEGDLPQYKGDKKTNKIYHYSSANDLLNWWANVKNNVQGTSSQYYPRKNYKFEFIGGITYIESGEQAEAFQLSDDVHPAKIFCIKTDFAESSGTHNTGVANMVDWALKEMDILTEAQKTDPVARTTVAGKPYLLFHKATADSQPVFIGKINLNTDKAAENTFGFQDGDESWEFLNNTSDMTLFKSADFTSWQDNIEARYPDGATDTTNAKRVWDWVVSCKGNIAKFKSEFDQYFDKDQIIFYALLTLALGMTDQRAKNMFLTRIGGQQWLFIFYDNDTILPINNEAVISFLYNVEPLDTVDNKYVWNGADSELWKLVDEAFADEMREMYYTLRQQNIFSYERMVEYLYTRQADRWSESIYNEDGYYKYEQPLIEGYLDYSQSTTNPQVVKTGAYLYALQGSREMYGKWIWKNRFLYLDSKYLAGSILGDTAVFRTYTPVAWTGVEPNADITLTSFNAMYFNVKWGSVTKSQRVGFNETVKMVAPTGMQFNDTETIIYGASLIASLGDLSALYVGSVDVSKMTKLKELIVGSAVEGYQNTNMAVLSVGTNNMLRKIDVQNCPNLTQSIDLTGCENLEEVYAQGTGLTAVLLPTAGILKNYHLPATITNLTIKNQPLLTDENFILDGKDNITTIVLENVVINAFALLQECLATGNLQRIRCIGIQGSAATADILYQIARIGGIDENGYNIDKAVLTGSFHVGTIRQDKLEELGEIYPELAITYDTLTYPPVVTFIFASSQGKVMSVGRFASNHRVIKVNEYTYKVMAEVGEEITYTYSCLNHKEISGAITCTGDETKEYTVTYIPLWTIKILKRNTTIFIPSATVKIGDETYTANAAGQVQIRQNASLTGTVEATDYNDGSFEFEAITDDTVNTVYLDPQAVVTFTVRDDKNNLLSSATVTVGGKSATTNSNGVCSIALKQGVYNYIAKYQRYQGSGSVTIGLYNVSVSATVTLNMAAMKPDENGNIQLMLIGTAATLNVTSTTADYVINWGDGTIDNASGTGTKTYTHTYTDTGYYQVEVSNCAEITSCNGTSVCLIAYWSIGDSKVNNLNFQFFSKIEYIGDLWTNYINVKSLHDFCRDCPRLNFIDISSLANSRSVTDLSGFLYNCTALTSIDLTPLASMTKVDNLYEFLSACSALTSIDLTPLASMTGVTNLSRFLANCRGLKSIDLTPLASMTRVTVLSYFLSGCYGLKSIDLTPLASMTSVNDLSSFLYNCSALTSIDLTPLASMTKVTNLGSFLAACGKLTSIDLTPLASMTRVTVLSYFLSGCYGLKSIDLTPLASMTSVNDLSSFLSACSALTSIDLTPLASMTKVTNLGSFLAICGKLTSIIIGWTTPPPASSSTLSSTGTGPIYTPDDSVELYKTATNWSQYATRYKPISNKPAE</sequence>
<evidence type="ECO:0000256" key="1">
    <source>
        <dbReference type="SAM" id="Coils"/>
    </source>
</evidence>
<keyword evidence="1" id="KW-0175">Coiled coil</keyword>
<proteinExistence type="predicted"/>
<evidence type="ECO:0000313" key="3">
    <source>
        <dbReference type="Proteomes" id="UP000036166"/>
    </source>
</evidence>
<dbReference type="SUPFAM" id="SSF49899">
    <property type="entry name" value="Concanavalin A-like lectins/glucanases"/>
    <property type="match status" value="1"/>
</dbReference>
<accession>A0A0J6FGK2</accession>
<dbReference type="PANTHER" id="PTHR13318">
    <property type="entry name" value="PARTNER OF PAIRED, ISOFORM B-RELATED"/>
    <property type="match status" value="1"/>
</dbReference>
<dbReference type="Gene3D" id="3.80.10.10">
    <property type="entry name" value="Ribonuclease Inhibitor"/>
    <property type="match status" value="2"/>
</dbReference>
<evidence type="ECO:0008006" key="4">
    <source>
        <dbReference type="Google" id="ProtNLM"/>
    </source>
</evidence>
<evidence type="ECO:0000313" key="2">
    <source>
        <dbReference type="EMBL" id="KMM33602.1"/>
    </source>
</evidence>
<protein>
    <recommendedName>
        <fullName evidence="4">PKD domain-containing protein</fullName>
    </recommendedName>
</protein>
<dbReference type="GO" id="GO:0019005">
    <property type="term" value="C:SCF ubiquitin ligase complex"/>
    <property type="evidence" value="ECO:0007669"/>
    <property type="project" value="TreeGrafter"/>
</dbReference>
<reference evidence="2 3" key="1">
    <citation type="submission" date="2015-06" db="EMBL/GenBank/DDBJ databases">
        <title>Draft Genome Sequence of Parabacteroides goldsteinii with Putative Novel Metallo-Beta-Lactamases Isolated from a Blood Culture from a Human Patient.</title>
        <authorList>
            <person name="Krogh T.J."/>
            <person name="Agergaard C.N."/>
            <person name="Moller-Jensen J."/>
            <person name="Justesen U.S."/>
        </authorList>
    </citation>
    <scope>NUCLEOTIDE SEQUENCE [LARGE SCALE GENOMIC DNA]</scope>
    <source>
        <strain evidence="2 3">910340</strain>
    </source>
</reference>
<dbReference type="SUPFAM" id="SSF52058">
    <property type="entry name" value="L domain-like"/>
    <property type="match status" value="1"/>
</dbReference>
<dbReference type="PANTHER" id="PTHR13318:SF105">
    <property type="entry name" value="F-BOX_LRR-REPEAT PROTEIN 3"/>
    <property type="match status" value="1"/>
</dbReference>
<dbReference type="InterPro" id="IPR013320">
    <property type="entry name" value="ConA-like_dom_sf"/>
</dbReference>
<dbReference type="RefSeq" id="WP_048315539.1">
    <property type="nucleotide sequence ID" value="NZ_LFJV01000033.1"/>
</dbReference>
<dbReference type="GO" id="GO:0031146">
    <property type="term" value="P:SCF-dependent proteasomal ubiquitin-dependent protein catabolic process"/>
    <property type="evidence" value="ECO:0007669"/>
    <property type="project" value="TreeGrafter"/>
</dbReference>
<name>A0A0J6FGK2_9BACT</name>
<gene>
    <name evidence="2" type="ORF">ACM15_11335</name>
</gene>
<comment type="caution">
    <text evidence="2">The sequence shown here is derived from an EMBL/GenBank/DDBJ whole genome shotgun (WGS) entry which is preliminary data.</text>
</comment>
<dbReference type="Gene3D" id="3.40.50.12480">
    <property type="match status" value="1"/>
</dbReference>
<dbReference type="Proteomes" id="UP000036166">
    <property type="component" value="Unassembled WGS sequence"/>
</dbReference>
<feature type="coiled-coil region" evidence="1">
    <location>
        <begin position="179"/>
        <end position="247"/>
    </location>
</feature>
<dbReference type="GO" id="GO:0004553">
    <property type="term" value="F:hydrolase activity, hydrolyzing O-glycosyl compounds"/>
    <property type="evidence" value="ECO:0007669"/>
    <property type="project" value="UniProtKB-ARBA"/>
</dbReference>
<organism evidence="2 3">
    <name type="scientific">Parabacteroides goldsteinii</name>
    <dbReference type="NCBI Taxonomy" id="328812"/>
    <lineage>
        <taxon>Bacteria</taxon>
        <taxon>Pseudomonadati</taxon>
        <taxon>Bacteroidota</taxon>
        <taxon>Bacteroidia</taxon>
        <taxon>Bacteroidales</taxon>
        <taxon>Tannerellaceae</taxon>
        <taxon>Parabacteroides</taxon>
    </lineage>
</organism>